<organism evidence="1 2">
    <name type="scientific">Candidatus Kaiserbacteria bacterium RIFCSPLOWO2_01_FULL_53_17</name>
    <dbReference type="NCBI Taxonomy" id="1798511"/>
    <lineage>
        <taxon>Bacteria</taxon>
        <taxon>Candidatus Kaiseribacteriota</taxon>
    </lineage>
</organism>
<accession>A0A1F6EFP0</accession>
<dbReference type="EMBL" id="MFLY01000050">
    <property type="protein sequence ID" value="OGG72469.1"/>
    <property type="molecule type" value="Genomic_DNA"/>
</dbReference>
<reference evidence="1 2" key="1">
    <citation type="journal article" date="2016" name="Nat. Commun.">
        <title>Thousands of microbial genomes shed light on interconnected biogeochemical processes in an aquifer system.</title>
        <authorList>
            <person name="Anantharaman K."/>
            <person name="Brown C.T."/>
            <person name="Hug L.A."/>
            <person name="Sharon I."/>
            <person name="Castelle C.J."/>
            <person name="Probst A.J."/>
            <person name="Thomas B.C."/>
            <person name="Singh A."/>
            <person name="Wilkins M.J."/>
            <person name="Karaoz U."/>
            <person name="Brodie E.L."/>
            <person name="Williams K.H."/>
            <person name="Hubbard S.S."/>
            <person name="Banfield J.F."/>
        </authorList>
    </citation>
    <scope>NUCLEOTIDE SEQUENCE [LARGE SCALE GENOMIC DNA]</scope>
</reference>
<proteinExistence type="predicted"/>
<dbReference type="AlphaFoldDB" id="A0A1F6EFP0"/>
<evidence type="ECO:0008006" key="3">
    <source>
        <dbReference type="Google" id="ProtNLM"/>
    </source>
</evidence>
<dbReference type="Gene3D" id="3.40.50.300">
    <property type="entry name" value="P-loop containing nucleotide triphosphate hydrolases"/>
    <property type="match status" value="1"/>
</dbReference>
<dbReference type="Pfam" id="PF13177">
    <property type="entry name" value="DNA_pol3_delta2"/>
    <property type="match status" value="1"/>
</dbReference>
<dbReference type="InterPro" id="IPR027417">
    <property type="entry name" value="P-loop_NTPase"/>
</dbReference>
<protein>
    <recommendedName>
        <fullName evidence="3">DNA polymerase III subunit delta</fullName>
    </recommendedName>
</protein>
<name>A0A1F6EFP0_9BACT</name>
<dbReference type="SUPFAM" id="SSF52540">
    <property type="entry name" value="P-loop containing nucleoside triphosphate hydrolases"/>
    <property type="match status" value="1"/>
</dbReference>
<evidence type="ECO:0000313" key="2">
    <source>
        <dbReference type="Proteomes" id="UP000177306"/>
    </source>
</evidence>
<comment type="caution">
    <text evidence="1">The sequence shown here is derived from an EMBL/GenBank/DDBJ whole genome shotgun (WGS) entry which is preliminary data.</text>
</comment>
<evidence type="ECO:0000313" key="1">
    <source>
        <dbReference type="EMBL" id="OGG72469.1"/>
    </source>
</evidence>
<sequence>MEQLKARFEQSGALRLAEALRGGRLHHAYIIEGAHEEIAPALADFFERELGVKTRGNPDYQCAVFDTFGIEEVRGLKERQSRLSVAGGKKVFVICAERIPVEAQNALLKTLEEPSAGTHFFFIIPSVAHILPTVRSRAVMLHTKGDTEDAVADAFFAASYAKREALIKTIVEEKDRRAAGALVAGLMRGLKKRYGAKDVAEYHAALAALHKCRGHLAGRAPSVKMLLEYLALVV</sequence>
<gene>
    <name evidence="1" type="ORF">A3A38_02180</name>
</gene>
<dbReference type="Proteomes" id="UP000177306">
    <property type="component" value="Unassembled WGS sequence"/>
</dbReference>